<protein>
    <submittedName>
        <fullName evidence="4">Glycosyltransferase</fullName>
        <ecNumber evidence="4">2.4.-.-</ecNumber>
    </submittedName>
</protein>
<accession>A0ABT9EAY1</accession>
<dbReference type="EC" id="2.4.-.-" evidence="4"/>
<evidence type="ECO:0000313" key="4">
    <source>
        <dbReference type="EMBL" id="MDO9713365.1"/>
    </source>
</evidence>
<dbReference type="GO" id="GO:0016757">
    <property type="term" value="F:glycosyltransferase activity"/>
    <property type="evidence" value="ECO:0007669"/>
    <property type="project" value="UniProtKB-KW"/>
</dbReference>
<evidence type="ECO:0000313" key="5">
    <source>
        <dbReference type="Proteomes" id="UP001243009"/>
    </source>
</evidence>
<dbReference type="EMBL" id="JAUTWS010000084">
    <property type="protein sequence ID" value="MDO9713365.1"/>
    <property type="molecule type" value="Genomic_DNA"/>
</dbReference>
<proteinExistence type="inferred from homology"/>
<keyword evidence="5" id="KW-1185">Reference proteome</keyword>
<gene>
    <name evidence="4" type="ORF">Q7A36_33865</name>
</gene>
<reference evidence="4 5" key="1">
    <citation type="submission" date="2023-08" db="EMBL/GenBank/DDBJ databases">
        <title>The draft genome sequence of Paracraurococcus sp. LOR1-02.</title>
        <authorList>
            <person name="Kingkaew E."/>
            <person name="Tanasupawat S."/>
        </authorList>
    </citation>
    <scope>NUCLEOTIDE SEQUENCE [LARGE SCALE GENOMIC DNA]</scope>
    <source>
        <strain evidence="4 5">LOR1-02</strain>
    </source>
</reference>
<comment type="caution">
    <text evidence="4">The sequence shown here is derived from an EMBL/GenBank/DDBJ whole genome shotgun (WGS) entry which is preliminary data.</text>
</comment>
<dbReference type="InterPro" id="IPR029044">
    <property type="entry name" value="Nucleotide-diphossugar_trans"/>
</dbReference>
<dbReference type="RefSeq" id="WP_305108222.1">
    <property type="nucleotide sequence ID" value="NZ_JAUTWS010000084.1"/>
</dbReference>
<comment type="similarity">
    <text evidence="1">Belongs to the glycosyltransferase 2 family.</text>
</comment>
<dbReference type="SUPFAM" id="SSF53448">
    <property type="entry name" value="Nucleotide-diphospho-sugar transferases"/>
    <property type="match status" value="1"/>
</dbReference>
<keyword evidence="2 4" id="KW-0328">Glycosyltransferase</keyword>
<evidence type="ECO:0000256" key="3">
    <source>
        <dbReference type="ARBA" id="ARBA00022679"/>
    </source>
</evidence>
<dbReference type="Gene3D" id="3.90.550.10">
    <property type="entry name" value="Spore Coat Polysaccharide Biosynthesis Protein SpsA, Chain A"/>
    <property type="match status" value="1"/>
</dbReference>
<name>A0ABT9EAY1_9PROT</name>
<keyword evidence="3 4" id="KW-0808">Transferase</keyword>
<dbReference type="PANTHER" id="PTHR43179">
    <property type="entry name" value="RHAMNOSYLTRANSFERASE WBBL"/>
    <property type="match status" value="1"/>
</dbReference>
<sequence length="344" mass="37901">MTCTGRQPNLVPRTIGVQVCSYRRPQFLLRLLAALNRQDRRPDDVVVVIRQDDVLTSEALASSLVDGLPLRIITVSQPGTVAALNAGLRACRTDVLAITDDDTVPHADWLHRILVHFTMDSQLGGLGGRDWCHDGVAFDTAGTLVVGRLQWFGRMIGGHHRGVGAPRSVDFLKGANMSYRRAAIEGLCFDRRLRGAGAQPLEDSSFAMTVRMNGWKLLYDPAVAVDHFSAHHSTPRAYAWSAETKAMPDESGLFDFAHNEVVAVWRALSPGGRLAFVAWSLLVGTSIAPGLLQAVRYMPRLGSRTWRRLWTTQAGRLAGFASVFRHPLASGVQADWRAEREMLQ</sequence>
<organism evidence="4 5">
    <name type="scientific">Paracraurococcus lichenis</name>
    <dbReference type="NCBI Taxonomy" id="3064888"/>
    <lineage>
        <taxon>Bacteria</taxon>
        <taxon>Pseudomonadati</taxon>
        <taxon>Pseudomonadota</taxon>
        <taxon>Alphaproteobacteria</taxon>
        <taxon>Acetobacterales</taxon>
        <taxon>Roseomonadaceae</taxon>
        <taxon>Paracraurococcus</taxon>
    </lineage>
</organism>
<dbReference type="PANTHER" id="PTHR43179:SF12">
    <property type="entry name" value="GALACTOFURANOSYLTRANSFERASE GLFT2"/>
    <property type="match status" value="1"/>
</dbReference>
<dbReference type="Proteomes" id="UP001243009">
    <property type="component" value="Unassembled WGS sequence"/>
</dbReference>
<evidence type="ECO:0000256" key="2">
    <source>
        <dbReference type="ARBA" id="ARBA00022676"/>
    </source>
</evidence>
<evidence type="ECO:0000256" key="1">
    <source>
        <dbReference type="ARBA" id="ARBA00006739"/>
    </source>
</evidence>
<dbReference type="Pfam" id="PF13641">
    <property type="entry name" value="Glyco_tranf_2_3"/>
    <property type="match status" value="1"/>
</dbReference>